<sequence length="206" mass="21871">MRSSRKTSIWKRRPRAARSISVRPTPPTRRTTVQHAPQQPAPPKILVSMCVLGHPVRYNGSARTAAHAALERWQREGRLVPVCPELAGGLSVPRPPAEIAGGASGQRVLSGAARIVDVHGTDVTAAFVDGAQTALALARAHDCRFAILADGSPSCGSRYIHDGSFSGRRHAGAGVTAALLREHGVEVFADTEIDALVARLAQRMEG</sequence>
<accession>A0ABS2BE16</accession>
<dbReference type="PANTHER" id="PTHR30087:SF1">
    <property type="entry name" value="HYPOTHETICAL CYTOSOLIC PROTEIN"/>
    <property type="match status" value="1"/>
</dbReference>
<feature type="region of interest" description="Disordered" evidence="1">
    <location>
        <begin position="1"/>
        <end position="40"/>
    </location>
</feature>
<dbReference type="PANTHER" id="PTHR30087">
    <property type="entry name" value="INNER MEMBRANE PROTEIN"/>
    <property type="match status" value="1"/>
</dbReference>
<dbReference type="EMBL" id="JAFCIQ010000029">
    <property type="protein sequence ID" value="MBM2770561.1"/>
    <property type="molecule type" value="Genomic_DNA"/>
</dbReference>
<proteinExistence type="predicted"/>
<comment type="caution">
    <text evidence="2">The sequence shown here is derived from an EMBL/GenBank/DDBJ whole genome shotgun (WGS) entry which is preliminary data.</text>
</comment>
<evidence type="ECO:0000256" key="1">
    <source>
        <dbReference type="SAM" id="MobiDB-lite"/>
    </source>
</evidence>
<gene>
    <name evidence="2" type="ORF">JQK92_29560</name>
</gene>
<feature type="compositionally biased region" description="Basic residues" evidence="1">
    <location>
        <begin position="1"/>
        <end position="16"/>
    </location>
</feature>
<reference evidence="2 3" key="1">
    <citation type="submission" date="2021-02" db="EMBL/GenBank/DDBJ databases">
        <title>Draft genome of the type strains Burkholderia anthina DSM16086.</title>
        <authorList>
            <person name="Hertel R."/>
            <person name="Meissner J."/>
            <person name="Poehlein A."/>
            <person name="Daniel R."/>
            <person name="Commichau F.M."/>
        </authorList>
    </citation>
    <scope>NUCLEOTIDE SEQUENCE [LARGE SCALE GENOMIC DNA]</scope>
    <source>
        <strain evidence="2 3">DSM 16086</strain>
    </source>
</reference>
<keyword evidence="3" id="KW-1185">Reference proteome</keyword>
<evidence type="ECO:0000313" key="3">
    <source>
        <dbReference type="Proteomes" id="UP000755577"/>
    </source>
</evidence>
<evidence type="ECO:0000313" key="2">
    <source>
        <dbReference type="EMBL" id="MBM2770561.1"/>
    </source>
</evidence>
<organism evidence="2 3">
    <name type="scientific">Burkholderia anthina</name>
    <dbReference type="NCBI Taxonomy" id="179879"/>
    <lineage>
        <taxon>Bacteria</taxon>
        <taxon>Pseudomonadati</taxon>
        <taxon>Pseudomonadota</taxon>
        <taxon>Betaproteobacteria</taxon>
        <taxon>Burkholderiales</taxon>
        <taxon>Burkholderiaceae</taxon>
        <taxon>Burkholderia</taxon>
        <taxon>Burkholderia cepacia complex</taxon>
    </lineage>
</organism>
<protein>
    <submittedName>
        <fullName evidence="2">DUF523 domain-containing protein</fullName>
    </submittedName>
</protein>
<dbReference type="InterPro" id="IPR007553">
    <property type="entry name" value="2-thiour_desulf"/>
</dbReference>
<name>A0ABS2BE16_9BURK</name>
<dbReference type="Pfam" id="PF04463">
    <property type="entry name" value="2-thiour_desulf"/>
    <property type="match status" value="1"/>
</dbReference>
<dbReference type="Proteomes" id="UP000755577">
    <property type="component" value="Unassembled WGS sequence"/>
</dbReference>